<feature type="transmembrane region" description="Helical" evidence="1">
    <location>
        <begin position="312"/>
        <end position="329"/>
    </location>
</feature>
<dbReference type="PROSITE" id="PS51831">
    <property type="entry name" value="HD"/>
    <property type="match status" value="1"/>
</dbReference>
<evidence type="ECO:0000313" key="3">
    <source>
        <dbReference type="EMBL" id="RKQ63710.1"/>
    </source>
</evidence>
<feature type="transmembrane region" description="Helical" evidence="1">
    <location>
        <begin position="12"/>
        <end position="32"/>
    </location>
</feature>
<dbReference type="Pfam" id="PF01966">
    <property type="entry name" value="HD"/>
    <property type="match status" value="1"/>
</dbReference>
<evidence type="ECO:0000313" key="4">
    <source>
        <dbReference type="Proteomes" id="UP000280881"/>
    </source>
</evidence>
<dbReference type="NCBIfam" id="TIGR00277">
    <property type="entry name" value="HDIG"/>
    <property type="match status" value="1"/>
</dbReference>
<organism evidence="3 4">
    <name type="scientific">Thermovibrio guaymasensis</name>
    <dbReference type="NCBI Taxonomy" id="240167"/>
    <lineage>
        <taxon>Bacteria</taxon>
        <taxon>Pseudomonadati</taxon>
        <taxon>Aquificota</taxon>
        <taxon>Aquificia</taxon>
        <taxon>Desulfurobacteriales</taxon>
        <taxon>Desulfurobacteriaceae</taxon>
        <taxon>Thermovibrio</taxon>
    </lineage>
</organism>
<keyword evidence="1" id="KW-0812">Transmembrane</keyword>
<dbReference type="OrthoDB" id="9806952at2"/>
<dbReference type="Proteomes" id="UP000280881">
    <property type="component" value="Unassembled WGS sequence"/>
</dbReference>
<dbReference type="AlphaFoldDB" id="A0A420W8R5"/>
<dbReference type="CDD" id="cd00077">
    <property type="entry name" value="HDc"/>
    <property type="match status" value="1"/>
</dbReference>
<feature type="transmembrane region" description="Helical" evidence="1">
    <location>
        <begin position="415"/>
        <end position="439"/>
    </location>
</feature>
<dbReference type="PANTHER" id="PTHR36442">
    <property type="entry name" value="CYCLIC-DI-AMP PHOSPHODIESTERASE PGPH"/>
    <property type="match status" value="1"/>
</dbReference>
<dbReference type="InterPro" id="IPR011621">
    <property type="entry name" value="Metal-dep_PHydrolase_7TM_intra"/>
</dbReference>
<protein>
    <recommendedName>
        <fullName evidence="2">HD domain-containing protein</fullName>
    </recommendedName>
</protein>
<sequence>MKSMKEEKKTKLTIYGALLVASIFATLFMLPFNFINLPNLKVGQVSSVDVRSPVNLKVENKRATEKLREEAVKKVLPIVEYQPKNERETFREIEELPFLSKKEKEVLKEIVSSYYKRGILSELPEGYSEVTVSYGPGKKKKEKVDVFLREKDVKRLLKEDLSKFIKDKKTVEETVNRLKIKPNYVFNRERSSLLWEKARESVKPVVVELKKGEIILRKGERVTPEAELKLEALREAKSRGRSLNKYISIFLLSLILYYSVIRLYKIISPSAFNVKNVLFSFSVITLDIFLIKFFTFLAKLTIQSLNLPVEESLIYVPVVTSVIFASMFINKKVAVIHSVPVTFISGFTLSKPFLLIIPVSVGSFFSAFDSRKFKSREVIYKAAFKGFTVTIFVNLLLYIYLFGNRVKGELWFEPILMFVGALITAVVVNGLSPIIINLFNFTTDIVYMELINLNHPLLRKLILKAPGTYSHSVMVATLSEAAAEAIGANALLAKAGALFHDIGKLKNPQAFIENQIGGVNIHDKLPPEKSAAILRSHVEYGEELGRKYKLPKKVIDIIKQHHGTKLMKYFYHKAKEMYGEDKVDERLFRYPGPKPQFKESGIVMLADTVEAAVRSMKNSGKEFDLDKVIHQLIMDIIEDGQLNQSGLSLKDISIIEKVFKKVLSGIYHNRIEYPEDERDSTRNSKGT</sequence>
<keyword evidence="1" id="KW-1133">Transmembrane helix</keyword>
<dbReference type="EMBL" id="RBIE01000001">
    <property type="protein sequence ID" value="RKQ63710.1"/>
    <property type="molecule type" value="Genomic_DNA"/>
</dbReference>
<dbReference type="InterPro" id="IPR006674">
    <property type="entry name" value="HD_domain"/>
</dbReference>
<dbReference type="InterPro" id="IPR052722">
    <property type="entry name" value="PgpH_phosphodiesterase"/>
</dbReference>
<keyword evidence="4" id="KW-1185">Reference proteome</keyword>
<dbReference type="InterPro" id="IPR011624">
    <property type="entry name" value="Metal-dep_PHydrolase_7TM_extra"/>
</dbReference>
<dbReference type="InterPro" id="IPR003607">
    <property type="entry name" value="HD/PDEase_dom"/>
</dbReference>
<dbReference type="SMART" id="SM00471">
    <property type="entry name" value="HDc"/>
    <property type="match status" value="1"/>
</dbReference>
<comment type="caution">
    <text evidence="3">The sequence shown here is derived from an EMBL/GenBank/DDBJ whole genome shotgun (WGS) entry which is preliminary data.</text>
</comment>
<accession>A0A420W8R5</accession>
<feature type="transmembrane region" description="Helical" evidence="1">
    <location>
        <begin position="246"/>
        <end position="264"/>
    </location>
</feature>
<dbReference type="SUPFAM" id="SSF109604">
    <property type="entry name" value="HD-domain/PDEase-like"/>
    <property type="match status" value="1"/>
</dbReference>
<feature type="domain" description="HD" evidence="2">
    <location>
        <begin position="468"/>
        <end position="612"/>
    </location>
</feature>
<name>A0A420W8R5_9BACT</name>
<reference evidence="3 4" key="1">
    <citation type="submission" date="2018-10" db="EMBL/GenBank/DDBJ databases">
        <title>Genomic Encyclopedia of Type Strains, Phase IV (KMG-IV): sequencing the most valuable type-strain genomes for metagenomic binning, comparative biology and taxonomic classification.</title>
        <authorList>
            <person name="Goeker M."/>
        </authorList>
    </citation>
    <scope>NUCLEOTIDE SEQUENCE [LARGE SCALE GENOMIC DNA]</scope>
    <source>
        <strain evidence="3 4">DSM 15521</strain>
    </source>
</reference>
<keyword evidence="1" id="KW-0472">Membrane</keyword>
<proteinExistence type="predicted"/>
<dbReference type="Gene3D" id="1.10.3210.10">
    <property type="entry name" value="Hypothetical protein af1432"/>
    <property type="match status" value="1"/>
</dbReference>
<evidence type="ECO:0000259" key="2">
    <source>
        <dbReference type="PROSITE" id="PS51831"/>
    </source>
</evidence>
<feature type="transmembrane region" description="Helical" evidence="1">
    <location>
        <begin position="276"/>
        <end position="300"/>
    </location>
</feature>
<dbReference type="Pfam" id="PF07698">
    <property type="entry name" value="7TM-7TMR_HD"/>
    <property type="match status" value="1"/>
</dbReference>
<dbReference type="Pfam" id="PF07697">
    <property type="entry name" value="7TMR-HDED"/>
    <property type="match status" value="1"/>
</dbReference>
<gene>
    <name evidence="3" type="ORF">C7457_0590</name>
</gene>
<dbReference type="PANTHER" id="PTHR36442:SF1">
    <property type="entry name" value="CYCLIC-DI-AMP PHOSPHODIESTERASE PGPH"/>
    <property type="match status" value="1"/>
</dbReference>
<dbReference type="InterPro" id="IPR006675">
    <property type="entry name" value="HDIG_dom"/>
</dbReference>
<feature type="transmembrane region" description="Helical" evidence="1">
    <location>
        <begin position="341"/>
        <end position="362"/>
    </location>
</feature>
<evidence type="ECO:0000256" key="1">
    <source>
        <dbReference type="SAM" id="Phobius"/>
    </source>
</evidence>
<feature type="transmembrane region" description="Helical" evidence="1">
    <location>
        <begin position="382"/>
        <end position="403"/>
    </location>
</feature>
<dbReference type="RefSeq" id="WP_121169948.1">
    <property type="nucleotide sequence ID" value="NZ_RBIE01000001.1"/>
</dbReference>